<dbReference type="Pfam" id="PF06724">
    <property type="entry name" value="DUF1206"/>
    <property type="match status" value="3"/>
</dbReference>
<evidence type="ECO:0000256" key="1">
    <source>
        <dbReference type="SAM" id="MobiDB-lite"/>
    </source>
</evidence>
<keyword evidence="5" id="KW-1185">Reference proteome</keyword>
<organism evidence="4 5">
    <name type="scientific">Streptomyces brevispora</name>
    <dbReference type="NCBI Taxonomy" id="887462"/>
    <lineage>
        <taxon>Bacteria</taxon>
        <taxon>Bacillati</taxon>
        <taxon>Actinomycetota</taxon>
        <taxon>Actinomycetes</taxon>
        <taxon>Kitasatosporales</taxon>
        <taxon>Streptomycetaceae</taxon>
        <taxon>Streptomyces</taxon>
    </lineage>
</organism>
<evidence type="ECO:0000259" key="3">
    <source>
        <dbReference type="Pfam" id="PF06724"/>
    </source>
</evidence>
<name>A0ABZ1G323_9ACTN</name>
<feature type="transmembrane region" description="Helical" evidence="2">
    <location>
        <begin position="80"/>
        <end position="98"/>
    </location>
</feature>
<dbReference type="RefSeq" id="WP_167523574.1">
    <property type="nucleotide sequence ID" value="NZ_CP109114.1"/>
</dbReference>
<proteinExistence type="predicted"/>
<keyword evidence="2" id="KW-0472">Membrane</keyword>
<feature type="transmembrane region" description="Helical" evidence="2">
    <location>
        <begin position="119"/>
        <end position="138"/>
    </location>
</feature>
<evidence type="ECO:0000313" key="5">
    <source>
        <dbReference type="Proteomes" id="UP001330827"/>
    </source>
</evidence>
<evidence type="ECO:0000313" key="4">
    <source>
        <dbReference type="EMBL" id="WSC13632.1"/>
    </source>
</evidence>
<keyword evidence="2" id="KW-1133">Transmembrane helix</keyword>
<feature type="domain" description="DUF1206" evidence="3">
    <location>
        <begin position="214"/>
        <end position="283"/>
    </location>
</feature>
<feature type="transmembrane region" description="Helical" evidence="2">
    <location>
        <begin position="166"/>
        <end position="188"/>
    </location>
</feature>
<dbReference type="Proteomes" id="UP001330827">
    <property type="component" value="Chromosome"/>
</dbReference>
<feature type="transmembrane region" description="Helical" evidence="2">
    <location>
        <begin position="31"/>
        <end position="50"/>
    </location>
</feature>
<feature type="transmembrane region" description="Helical" evidence="2">
    <location>
        <begin position="257"/>
        <end position="278"/>
    </location>
</feature>
<feature type="domain" description="DUF1206" evidence="3">
    <location>
        <begin position="118"/>
        <end position="188"/>
    </location>
</feature>
<feature type="region of interest" description="Disordered" evidence="1">
    <location>
        <begin position="1"/>
        <end position="22"/>
    </location>
</feature>
<sequence>MNISATARKGRGKARRAGNGSAVEAGGRAGFMARGVIYFLVGVLALRMAFDDTGGGDGGGKTADRGGALTEIAQKPFGSVLLWVLGAALAGMALWRLSEAAFGAAGPDGRKATKRLASAGRAVFYGFVSYSVLMFAAGDRGSGSGSSDAQSRDVTAKVLDMPGGRWLVGVGGVAVACVGLWIAGRAALRKFHKHLRMGEMSRAERRAVDIVGVFGGVSRGLVFAVAGSFAVAAAVTARSGAAKGMDDTLRSFSATPAGPWLLALIAVGLAAFGVFSWANARWRRI</sequence>
<evidence type="ECO:0000256" key="2">
    <source>
        <dbReference type="SAM" id="Phobius"/>
    </source>
</evidence>
<keyword evidence="2" id="KW-0812">Transmembrane</keyword>
<reference evidence="4 5" key="1">
    <citation type="submission" date="2022-10" db="EMBL/GenBank/DDBJ databases">
        <title>The complete genomes of actinobacterial strains from the NBC collection.</title>
        <authorList>
            <person name="Joergensen T.S."/>
            <person name="Alvarez Arevalo M."/>
            <person name="Sterndorff E.B."/>
            <person name="Faurdal D."/>
            <person name="Vuksanovic O."/>
            <person name="Mourched A.-S."/>
            <person name="Charusanti P."/>
            <person name="Shaw S."/>
            <person name="Blin K."/>
            <person name="Weber T."/>
        </authorList>
    </citation>
    <scope>NUCLEOTIDE SEQUENCE [LARGE SCALE GENOMIC DNA]</scope>
    <source>
        <strain evidence="4 5">NBC 01769</strain>
    </source>
</reference>
<accession>A0ABZ1G323</accession>
<dbReference type="InterPro" id="IPR009597">
    <property type="entry name" value="DUF1206"/>
</dbReference>
<protein>
    <submittedName>
        <fullName evidence="4">DUF1206 domain-containing protein</fullName>
    </submittedName>
</protein>
<dbReference type="EMBL" id="CP109114">
    <property type="protein sequence ID" value="WSC13632.1"/>
    <property type="molecule type" value="Genomic_DNA"/>
</dbReference>
<feature type="domain" description="DUF1206" evidence="3">
    <location>
        <begin position="29"/>
        <end position="102"/>
    </location>
</feature>
<gene>
    <name evidence="4" type="ORF">OIE64_12825</name>
</gene>
<feature type="transmembrane region" description="Helical" evidence="2">
    <location>
        <begin position="208"/>
        <end position="237"/>
    </location>
</feature>